<evidence type="ECO:0000259" key="10">
    <source>
        <dbReference type="PROSITE" id="PS50893"/>
    </source>
</evidence>
<evidence type="ECO:0000313" key="12">
    <source>
        <dbReference type="EMBL" id="WLD59445.1"/>
    </source>
</evidence>
<dbReference type="CDD" id="cd18552">
    <property type="entry name" value="ABC_6TM_MsbA_like"/>
    <property type="match status" value="1"/>
</dbReference>
<keyword evidence="5" id="KW-0547">Nucleotide-binding</keyword>
<dbReference type="InterPro" id="IPR003593">
    <property type="entry name" value="AAA+_ATPase"/>
</dbReference>
<feature type="transmembrane region" description="Helical" evidence="9">
    <location>
        <begin position="255"/>
        <end position="275"/>
    </location>
</feature>
<dbReference type="SMART" id="SM00382">
    <property type="entry name" value="AAA"/>
    <property type="match status" value="1"/>
</dbReference>
<dbReference type="InterPro" id="IPR036640">
    <property type="entry name" value="ABC1_TM_sf"/>
</dbReference>
<keyword evidence="3" id="KW-1003">Cell membrane</keyword>
<dbReference type="RefSeq" id="WP_304996737.1">
    <property type="nucleotide sequence ID" value="NZ_CP101717.1"/>
</dbReference>
<dbReference type="GO" id="GO:0015421">
    <property type="term" value="F:ABC-type oligopeptide transporter activity"/>
    <property type="evidence" value="ECO:0007669"/>
    <property type="project" value="TreeGrafter"/>
</dbReference>
<sequence>MNKYRLDTLHDASRFGLLKRLWKDYVSKHVGLLSIAVVLMIIEGSMLGLLSYLVQPMFDTITTGGSIEQLTWVALGIFGVFTLKALGGFGQRSITITVGLRVITNMQKALLGHLIRLDSAFYSHHSPGALIERVRGDTQALKTFASNALISVGRDAVSLVALITVAVLVDWRWTLLAFLGAPLLVLPIAIVRRWILKTTRKARHVSSDMSTRLDEIFHGINAIKLNSLEAHEDARYRTVSDRYLKNQRRSEVGKAALPAMIDLLAGVGFMLVVLYGGRQLMAGEKTVGEFMSFFTAMGLMFDPLRRLSNISGALLAASASLERLYAVFDMKPEIVNKPKIKPIPSDIGQRELRVDSVVFGYGDQPVLNELSFVAPAGKMTAIVGPSGAGKTTVFSMLTRIIEPHAGGIYLGDDRIDEFDLQALRGQFAVVSQESALFDESIWQNIAFGRLDAKDHEVEAAAKAALVTDFTDLLPEGLHTLAGPRGSSLSGGQRQRVAIARALLRNAPILLLDEATSALDNRTEQIIQETLEKLARERTTLVIAHRLSTVMNADQIIVMEDGEVVEQGKHDELLARQGAYFRLHQTLAE</sequence>
<evidence type="ECO:0000256" key="8">
    <source>
        <dbReference type="ARBA" id="ARBA00023136"/>
    </source>
</evidence>
<dbReference type="SUPFAM" id="SSF90123">
    <property type="entry name" value="ABC transporter transmembrane region"/>
    <property type="match status" value="1"/>
</dbReference>
<evidence type="ECO:0000256" key="4">
    <source>
        <dbReference type="ARBA" id="ARBA00022692"/>
    </source>
</evidence>
<dbReference type="GO" id="GO:0016887">
    <property type="term" value="F:ATP hydrolysis activity"/>
    <property type="evidence" value="ECO:0007669"/>
    <property type="project" value="InterPro"/>
</dbReference>
<evidence type="ECO:0000259" key="11">
    <source>
        <dbReference type="PROSITE" id="PS50929"/>
    </source>
</evidence>
<feature type="transmembrane region" description="Helical" evidence="9">
    <location>
        <begin position="175"/>
        <end position="195"/>
    </location>
</feature>
<accession>A0AB38YKM9</accession>
<feature type="transmembrane region" description="Helical" evidence="9">
    <location>
        <begin position="70"/>
        <end position="87"/>
    </location>
</feature>
<dbReference type="PROSITE" id="PS00211">
    <property type="entry name" value="ABC_TRANSPORTER_1"/>
    <property type="match status" value="1"/>
</dbReference>
<dbReference type="AlphaFoldDB" id="A0AB38YKM9"/>
<dbReference type="InterPro" id="IPR003439">
    <property type="entry name" value="ABC_transporter-like_ATP-bd"/>
</dbReference>
<dbReference type="EMBL" id="CP101717">
    <property type="protein sequence ID" value="WLD59445.1"/>
    <property type="molecule type" value="Genomic_DNA"/>
</dbReference>
<dbReference type="Pfam" id="PF00664">
    <property type="entry name" value="ABC_membrane"/>
    <property type="match status" value="1"/>
</dbReference>
<dbReference type="Gene3D" id="1.20.1560.10">
    <property type="entry name" value="ABC transporter type 1, transmembrane domain"/>
    <property type="match status" value="1"/>
</dbReference>
<dbReference type="Pfam" id="PF00005">
    <property type="entry name" value="ABC_tran"/>
    <property type="match status" value="1"/>
</dbReference>
<evidence type="ECO:0000256" key="5">
    <source>
        <dbReference type="ARBA" id="ARBA00022741"/>
    </source>
</evidence>
<name>A0AB38YKM9_9GAMM</name>
<keyword evidence="6 12" id="KW-0067">ATP-binding</keyword>
<dbReference type="GO" id="GO:0005524">
    <property type="term" value="F:ATP binding"/>
    <property type="evidence" value="ECO:0007669"/>
    <property type="project" value="UniProtKB-KW"/>
</dbReference>
<keyword evidence="7 9" id="KW-1133">Transmembrane helix</keyword>
<dbReference type="InterPro" id="IPR027417">
    <property type="entry name" value="P-loop_NTPase"/>
</dbReference>
<feature type="transmembrane region" description="Helical" evidence="9">
    <location>
        <begin position="148"/>
        <end position="169"/>
    </location>
</feature>
<feature type="domain" description="ABC transporter" evidence="10">
    <location>
        <begin position="352"/>
        <end position="585"/>
    </location>
</feature>
<evidence type="ECO:0000256" key="3">
    <source>
        <dbReference type="ARBA" id="ARBA00022475"/>
    </source>
</evidence>
<dbReference type="InterPro" id="IPR017871">
    <property type="entry name" value="ABC_transporter-like_CS"/>
</dbReference>
<proteinExistence type="predicted"/>
<dbReference type="Gene3D" id="3.40.50.300">
    <property type="entry name" value="P-loop containing nucleotide triphosphate hydrolases"/>
    <property type="match status" value="1"/>
</dbReference>
<dbReference type="PROSITE" id="PS50893">
    <property type="entry name" value="ABC_TRANSPORTER_2"/>
    <property type="match status" value="1"/>
</dbReference>
<evidence type="ECO:0000256" key="2">
    <source>
        <dbReference type="ARBA" id="ARBA00022448"/>
    </source>
</evidence>
<gene>
    <name evidence="12" type="ORF">NFC81_06610</name>
</gene>
<comment type="subcellular location">
    <subcellularLocation>
        <location evidence="1">Cell membrane</location>
        <topology evidence="1">Multi-pass membrane protein</topology>
    </subcellularLocation>
</comment>
<feature type="domain" description="ABC transmembrane type-1" evidence="11">
    <location>
        <begin position="35"/>
        <end position="316"/>
    </location>
</feature>
<organism evidence="12">
    <name type="scientific">Salinispirillum sp. LH 10-3-1</name>
    <dbReference type="NCBI Taxonomy" id="2952525"/>
    <lineage>
        <taxon>Bacteria</taxon>
        <taxon>Pseudomonadati</taxon>
        <taxon>Pseudomonadota</taxon>
        <taxon>Gammaproteobacteria</taxon>
        <taxon>Oceanospirillales</taxon>
        <taxon>Saccharospirillaceae</taxon>
        <taxon>Salinispirillum</taxon>
    </lineage>
</organism>
<dbReference type="SUPFAM" id="SSF52540">
    <property type="entry name" value="P-loop containing nucleoside triphosphate hydrolases"/>
    <property type="match status" value="1"/>
</dbReference>
<keyword evidence="2" id="KW-0813">Transport</keyword>
<dbReference type="InterPro" id="IPR039421">
    <property type="entry name" value="Type_1_exporter"/>
</dbReference>
<feature type="transmembrane region" description="Helical" evidence="9">
    <location>
        <begin position="30"/>
        <end position="50"/>
    </location>
</feature>
<keyword evidence="8 9" id="KW-0472">Membrane</keyword>
<evidence type="ECO:0000256" key="1">
    <source>
        <dbReference type="ARBA" id="ARBA00004651"/>
    </source>
</evidence>
<dbReference type="PANTHER" id="PTHR43394:SF1">
    <property type="entry name" value="ATP-BINDING CASSETTE SUB-FAMILY B MEMBER 10, MITOCHONDRIAL"/>
    <property type="match status" value="1"/>
</dbReference>
<evidence type="ECO:0000256" key="6">
    <source>
        <dbReference type="ARBA" id="ARBA00022840"/>
    </source>
</evidence>
<dbReference type="PANTHER" id="PTHR43394">
    <property type="entry name" value="ATP-DEPENDENT PERMEASE MDL1, MITOCHONDRIAL"/>
    <property type="match status" value="1"/>
</dbReference>
<dbReference type="GO" id="GO:0005886">
    <property type="term" value="C:plasma membrane"/>
    <property type="evidence" value="ECO:0007669"/>
    <property type="project" value="UniProtKB-SubCell"/>
</dbReference>
<protein>
    <submittedName>
        <fullName evidence="12">ABC transporter ATP-binding protein/permease</fullName>
    </submittedName>
</protein>
<dbReference type="PROSITE" id="PS50929">
    <property type="entry name" value="ABC_TM1F"/>
    <property type="match status" value="1"/>
</dbReference>
<reference evidence="12" key="1">
    <citation type="submission" date="2022-07" db="EMBL/GenBank/DDBJ databases">
        <title>Complete genome sequence of Salinispirillum sp. LH10-3-1 capable of multiple carbohydrate inversion isolated from a soda lake.</title>
        <authorList>
            <person name="Liu J."/>
            <person name="Zhai Y."/>
            <person name="Zhang H."/>
            <person name="Yang H."/>
            <person name="Qu J."/>
            <person name="Li J."/>
        </authorList>
    </citation>
    <scope>NUCLEOTIDE SEQUENCE</scope>
    <source>
        <strain evidence="12">LH 10-3-1</strain>
    </source>
</reference>
<dbReference type="InterPro" id="IPR011527">
    <property type="entry name" value="ABC1_TM_dom"/>
</dbReference>
<dbReference type="FunFam" id="3.40.50.300:FF:000221">
    <property type="entry name" value="Multidrug ABC transporter ATP-binding protein"/>
    <property type="match status" value="1"/>
</dbReference>
<evidence type="ECO:0000256" key="9">
    <source>
        <dbReference type="SAM" id="Phobius"/>
    </source>
</evidence>
<evidence type="ECO:0000256" key="7">
    <source>
        <dbReference type="ARBA" id="ARBA00022989"/>
    </source>
</evidence>
<keyword evidence="4 9" id="KW-0812">Transmembrane</keyword>